<evidence type="ECO:0000313" key="2">
    <source>
        <dbReference type="EMBL" id="SDD50471.1"/>
    </source>
</evidence>
<proteinExistence type="predicted"/>
<dbReference type="EMBL" id="FMZZ01000012">
    <property type="protein sequence ID" value="SDD50471.1"/>
    <property type="molecule type" value="Genomic_DNA"/>
</dbReference>
<evidence type="ECO:0000256" key="1">
    <source>
        <dbReference type="SAM" id="Phobius"/>
    </source>
</evidence>
<keyword evidence="1" id="KW-1133">Transmembrane helix</keyword>
<feature type="transmembrane region" description="Helical" evidence="1">
    <location>
        <begin position="57"/>
        <end position="78"/>
    </location>
</feature>
<keyword evidence="1" id="KW-0472">Membrane</keyword>
<name>A0A1G6VAE0_9PSEU</name>
<dbReference type="Proteomes" id="UP000199501">
    <property type="component" value="Unassembled WGS sequence"/>
</dbReference>
<keyword evidence="3" id="KW-1185">Reference proteome</keyword>
<reference evidence="3" key="1">
    <citation type="submission" date="2016-10" db="EMBL/GenBank/DDBJ databases">
        <authorList>
            <person name="Varghese N."/>
            <person name="Submissions S."/>
        </authorList>
    </citation>
    <scope>NUCLEOTIDE SEQUENCE [LARGE SCALE GENOMIC DNA]</scope>
    <source>
        <strain evidence="3">IBRC-M 10403</strain>
    </source>
</reference>
<sequence length="96" mass="10163">MTPDWRNTLLITGASLAIGAGYLLLPNDDAVLTSVNQGYQVVYQCRDDCPTRLADGVSWPVLPLSLGLGAAASGGLAWHRARRAAVRREDQSTGPG</sequence>
<gene>
    <name evidence="2" type="ORF">SAMN05216174_11220</name>
</gene>
<dbReference type="AlphaFoldDB" id="A0A1G6VAE0"/>
<organism evidence="2 3">
    <name type="scientific">Actinokineospora iranica</name>
    <dbReference type="NCBI Taxonomy" id="1271860"/>
    <lineage>
        <taxon>Bacteria</taxon>
        <taxon>Bacillati</taxon>
        <taxon>Actinomycetota</taxon>
        <taxon>Actinomycetes</taxon>
        <taxon>Pseudonocardiales</taxon>
        <taxon>Pseudonocardiaceae</taxon>
        <taxon>Actinokineospora</taxon>
    </lineage>
</organism>
<keyword evidence="1" id="KW-0812">Transmembrane</keyword>
<evidence type="ECO:0000313" key="3">
    <source>
        <dbReference type="Proteomes" id="UP000199501"/>
    </source>
</evidence>
<protein>
    <submittedName>
        <fullName evidence="2">Uncharacterized protein</fullName>
    </submittedName>
</protein>
<accession>A0A1G6VAE0</accession>
<feature type="transmembrane region" description="Helical" evidence="1">
    <location>
        <begin position="7"/>
        <end position="25"/>
    </location>
</feature>
<dbReference type="RefSeq" id="WP_091454415.1">
    <property type="nucleotide sequence ID" value="NZ_FMZZ01000012.1"/>
</dbReference>